<dbReference type="AlphaFoldDB" id="A0A930DHY1"/>
<proteinExistence type="predicted"/>
<organism evidence="1 2">
    <name type="scientific">Neisseria sicca</name>
    <dbReference type="NCBI Taxonomy" id="490"/>
    <lineage>
        <taxon>Bacteria</taxon>
        <taxon>Pseudomonadati</taxon>
        <taxon>Pseudomonadota</taxon>
        <taxon>Betaproteobacteria</taxon>
        <taxon>Neisseriales</taxon>
        <taxon>Neisseriaceae</taxon>
        <taxon>Neisseria</taxon>
    </lineage>
</organism>
<reference evidence="1" key="1">
    <citation type="submission" date="2020-04" db="EMBL/GenBank/DDBJ databases">
        <title>Deep metagenomics examines the oral microbiome during advanced dental caries in children, revealing novel taxa and co-occurrences with host molecules.</title>
        <authorList>
            <person name="Baker J.L."/>
            <person name="Morton J.T."/>
            <person name="Dinis M."/>
            <person name="Alvarez R."/>
            <person name="Tran N.C."/>
            <person name="Knight R."/>
            <person name="Edlund A."/>
        </authorList>
    </citation>
    <scope>NUCLEOTIDE SEQUENCE</scope>
    <source>
        <strain evidence="1">JCVI_32_bin.62</strain>
    </source>
</reference>
<gene>
    <name evidence="1" type="ORF">HXM80_07835</name>
</gene>
<dbReference type="RefSeq" id="WP_002234239.1">
    <property type="nucleotide sequence ID" value="NZ_PQVC01000010.1"/>
</dbReference>
<accession>A0A930DHY1</accession>
<sequence length="87" mass="10685">MDKEIKICPRCEQGYLYHAKPKYFSGEVILCDECYAMWLGDMKIFYGQYGKDFYDYHEFMKDKGIEEINMWEGELFDHPYYEDEKFK</sequence>
<evidence type="ECO:0000313" key="1">
    <source>
        <dbReference type="EMBL" id="MBF1265569.1"/>
    </source>
</evidence>
<evidence type="ECO:0000313" key="2">
    <source>
        <dbReference type="Proteomes" id="UP000780345"/>
    </source>
</evidence>
<dbReference type="EMBL" id="JABZQQ010000063">
    <property type="protein sequence ID" value="MBF1265569.1"/>
    <property type="molecule type" value="Genomic_DNA"/>
</dbReference>
<comment type="caution">
    <text evidence="1">The sequence shown here is derived from an EMBL/GenBank/DDBJ whole genome shotgun (WGS) entry which is preliminary data.</text>
</comment>
<dbReference type="Proteomes" id="UP000780345">
    <property type="component" value="Unassembled WGS sequence"/>
</dbReference>
<protein>
    <recommendedName>
        <fullName evidence="3">Zf-TFIIB domain-containing protein</fullName>
    </recommendedName>
</protein>
<name>A0A930DHY1_NEISI</name>
<evidence type="ECO:0008006" key="3">
    <source>
        <dbReference type="Google" id="ProtNLM"/>
    </source>
</evidence>